<dbReference type="PANTHER" id="PTHR43592">
    <property type="entry name" value="CAAX AMINO TERMINAL PROTEASE"/>
    <property type="match status" value="1"/>
</dbReference>
<feature type="transmembrane region" description="Helical" evidence="1">
    <location>
        <begin position="146"/>
        <end position="162"/>
    </location>
</feature>
<gene>
    <name evidence="4" type="ORF">P7122_09245</name>
</gene>
<evidence type="ECO:0000259" key="2">
    <source>
        <dbReference type="Pfam" id="PF02517"/>
    </source>
</evidence>
<accession>A0ABT6G1Z9</accession>
<dbReference type="GO" id="GO:0006508">
    <property type="term" value="P:proteolysis"/>
    <property type="evidence" value="ECO:0007669"/>
    <property type="project" value="UniProtKB-KW"/>
</dbReference>
<evidence type="ECO:0000259" key="3">
    <source>
        <dbReference type="Pfam" id="PF13240"/>
    </source>
</evidence>
<keyword evidence="1" id="KW-0472">Membrane</keyword>
<keyword evidence="5" id="KW-1185">Reference proteome</keyword>
<dbReference type="Pfam" id="PF02517">
    <property type="entry name" value="Rce1-like"/>
    <property type="match status" value="1"/>
</dbReference>
<comment type="caution">
    <text evidence="4">The sequence shown here is derived from an EMBL/GenBank/DDBJ whole genome shotgun (WGS) entry which is preliminary data.</text>
</comment>
<feature type="domain" description="Zinc-ribbon" evidence="3">
    <location>
        <begin position="5"/>
        <end position="26"/>
    </location>
</feature>
<evidence type="ECO:0000313" key="5">
    <source>
        <dbReference type="Proteomes" id="UP001529085"/>
    </source>
</evidence>
<organism evidence="4 5">
    <name type="scientific">Winogradskyella marincola</name>
    <dbReference type="NCBI Taxonomy" id="3037795"/>
    <lineage>
        <taxon>Bacteria</taxon>
        <taxon>Pseudomonadati</taxon>
        <taxon>Bacteroidota</taxon>
        <taxon>Flavobacteriia</taxon>
        <taxon>Flavobacteriales</taxon>
        <taxon>Flavobacteriaceae</taxon>
        <taxon>Winogradskyella</taxon>
    </lineage>
</organism>
<dbReference type="Pfam" id="PF13240">
    <property type="entry name" value="Zn_Ribbon_1"/>
    <property type="match status" value="1"/>
</dbReference>
<evidence type="ECO:0000313" key="4">
    <source>
        <dbReference type="EMBL" id="MDG4716056.1"/>
    </source>
</evidence>
<keyword evidence="1" id="KW-1133">Transmembrane helix</keyword>
<dbReference type="RefSeq" id="WP_278005503.1">
    <property type="nucleotide sequence ID" value="NZ_JARSBN010000004.1"/>
</dbReference>
<dbReference type="GO" id="GO:0008233">
    <property type="term" value="F:peptidase activity"/>
    <property type="evidence" value="ECO:0007669"/>
    <property type="project" value="UniProtKB-KW"/>
</dbReference>
<feature type="transmembrane region" description="Helical" evidence="1">
    <location>
        <begin position="64"/>
        <end position="83"/>
    </location>
</feature>
<keyword evidence="1" id="KW-0812">Transmembrane</keyword>
<dbReference type="Proteomes" id="UP001529085">
    <property type="component" value="Unassembled WGS sequence"/>
</dbReference>
<dbReference type="PANTHER" id="PTHR43592:SF15">
    <property type="entry name" value="CAAX AMINO TERMINAL PROTEASE FAMILY PROTEIN"/>
    <property type="match status" value="1"/>
</dbReference>
<name>A0ABT6G1Z9_9FLAO</name>
<reference evidence="4 5" key="1">
    <citation type="submission" date="2023-03" db="EMBL/GenBank/DDBJ databases">
        <title>Strain YYF002 represents a novel species in the genus Winogradskyella isolated from seawater.</title>
        <authorList>
            <person name="Fu Z.-Y."/>
        </authorList>
    </citation>
    <scope>NUCLEOTIDE SEQUENCE [LARGE SCALE GENOMIC DNA]</scope>
    <source>
        <strain evidence="4 5">YYF002</strain>
    </source>
</reference>
<feature type="transmembrane region" description="Helical" evidence="1">
    <location>
        <begin position="104"/>
        <end position="126"/>
    </location>
</feature>
<feature type="domain" description="CAAX prenyl protease 2/Lysostaphin resistance protein A-like" evidence="2">
    <location>
        <begin position="148"/>
        <end position="235"/>
    </location>
</feature>
<dbReference type="EMBL" id="JARSBN010000004">
    <property type="protein sequence ID" value="MDG4716056.1"/>
    <property type="molecule type" value="Genomic_DNA"/>
</dbReference>
<feature type="transmembrane region" description="Helical" evidence="1">
    <location>
        <begin position="183"/>
        <end position="215"/>
    </location>
</feature>
<dbReference type="InterPro" id="IPR003675">
    <property type="entry name" value="Rce1/LyrA-like_dom"/>
</dbReference>
<sequence length="249" mass="29378">MNIICSNCNAELYKEVKFCSKCGKQLHKNEIDKRTSSLNLIIVFYTTFLLFAVVSYLFYNEYPYNLLVEIVIESVFALMVVIFSLFDYKEILKLYKIPKLNKKILAFSLVFPLLSAVIVYFSIAFLNESLFGLNENYYSEYVYLDYPLFWAILFTAILPPIFEELGFRGFLFNSLQKVVSERITIIATAFIFALIHFSFISFIWIFPFGLILGYIRSKYNTLWYGIIIHFIHNFVVLMIDYYNFNNSLF</sequence>
<feature type="transmembrane region" description="Helical" evidence="1">
    <location>
        <begin position="38"/>
        <end position="58"/>
    </location>
</feature>
<dbReference type="InterPro" id="IPR026870">
    <property type="entry name" value="Zinc_ribbon_dom"/>
</dbReference>
<evidence type="ECO:0000256" key="1">
    <source>
        <dbReference type="SAM" id="Phobius"/>
    </source>
</evidence>
<keyword evidence="4" id="KW-0645">Protease</keyword>
<protein>
    <submittedName>
        <fullName evidence="4">CPBP family glutamic-type intramembrane protease</fullName>
        <ecNumber evidence="4">3.4.-.-</ecNumber>
    </submittedName>
</protein>
<dbReference type="EC" id="3.4.-.-" evidence="4"/>
<proteinExistence type="predicted"/>
<feature type="transmembrane region" description="Helical" evidence="1">
    <location>
        <begin position="221"/>
        <end position="242"/>
    </location>
</feature>
<keyword evidence="4" id="KW-0378">Hydrolase</keyword>